<organism evidence="7">
    <name type="scientific">hydrothermal vent metagenome</name>
    <dbReference type="NCBI Taxonomy" id="652676"/>
    <lineage>
        <taxon>unclassified sequences</taxon>
        <taxon>metagenomes</taxon>
        <taxon>ecological metagenomes</taxon>
    </lineage>
</organism>
<name>A0A3B1CRM9_9ZZZZ</name>
<dbReference type="InterPro" id="IPR018206">
    <property type="entry name" value="ETF_asu_C_CS"/>
</dbReference>
<dbReference type="GO" id="GO:0050660">
    <property type="term" value="F:flavin adenine dinucleotide binding"/>
    <property type="evidence" value="ECO:0007669"/>
    <property type="project" value="InterPro"/>
</dbReference>
<proteinExistence type="inferred from homology"/>
<dbReference type="SMART" id="SM00893">
    <property type="entry name" value="ETF"/>
    <property type="match status" value="1"/>
</dbReference>
<dbReference type="InterPro" id="IPR029035">
    <property type="entry name" value="DHS-like_NAD/FAD-binding_dom"/>
</dbReference>
<dbReference type="Gene3D" id="3.40.50.1220">
    <property type="entry name" value="TPP-binding domain"/>
    <property type="match status" value="1"/>
</dbReference>
<reference evidence="7" key="1">
    <citation type="submission" date="2018-06" db="EMBL/GenBank/DDBJ databases">
        <authorList>
            <person name="Zhirakovskaya E."/>
        </authorList>
    </citation>
    <scope>NUCLEOTIDE SEQUENCE</scope>
</reference>
<gene>
    <name evidence="7" type="ORF">MNBD_NITROSPIRAE01-1136</name>
</gene>
<dbReference type="InterPro" id="IPR014731">
    <property type="entry name" value="ETF_asu_C"/>
</dbReference>
<dbReference type="PANTHER" id="PTHR43153:SF1">
    <property type="entry name" value="ELECTRON TRANSFER FLAVOPROTEIN SUBUNIT ALPHA, MITOCHONDRIAL"/>
    <property type="match status" value="1"/>
</dbReference>
<evidence type="ECO:0000256" key="3">
    <source>
        <dbReference type="ARBA" id="ARBA00022630"/>
    </source>
</evidence>
<dbReference type="InterPro" id="IPR014729">
    <property type="entry name" value="Rossmann-like_a/b/a_fold"/>
</dbReference>
<dbReference type="GO" id="GO:0033539">
    <property type="term" value="P:fatty acid beta-oxidation using acyl-CoA dehydrogenase"/>
    <property type="evidence" value="ECO:0007669"/>
    <property type="project" value="TreeGrafter"/>
</dbReference>
<dbReference type="InterPro" id="IPR033947">
    <property type="entry name" value="ETF_alpha_N"/>
</dbReference>
<dbReference type="InterPro" id="IPR001308">
    <property type="entry name" value="ETF_a/FixB"/>
</dbReference>
<evidence type="ECO:0000259" key="6">
    <source>
        <dbReference type="SMART" id="SM00893"/>
    </source>
</evidence>
<dbReference type="PIRSF" id="PIRSF000089">
    <property type="entry name" value="Electra_flavoP_a"/>
    <property type="match status" value="1"/>
</dbReference>
<dbReference type="SUPFAM" id="SSF52467">
    <property type="entry name" value="DHS-like NAD/FAD-binding domain"/>
    <property type="match status" value="1"/>
</dbReference>
<dbReference type="EMBL" id="UOGF01000094">
    <property type="protein sequence ID" value="VAX32669.1"/>
    <property type="molecule type" value="Genomic_DNA"/>
</dbReference>
<dbReference type="PROSITE" id="PS00696">
    <property type="entry name" value="ETF_ALPHA"/>
    <property type="match status" value="1"/>
</dbReference>
<keyword evidence="4" id="KW-0274">FAD</keyword>
<evidence type="ECO:0000256" key="2">
    <source>
        <dbReference type="ARBA" id="ARBA00022448"/>
    </source>
</evidence>
<dbReference type="InterPro" id="IPR014730">
    <property type="entry name" value="ETF_a/b_N"/>
</dbReference>
<evidence type="ECO:0000313" key="7">
    <source>
        <dbReference type="EMBL" id="VAX32669.1"/>
    </source>
</evidence>
<dbReference type="Gene3D" id="3.40.50.620">
    <property type="entry name" value="HUPs"/>
    <property type="match status" value="1"/>
</dbReference>
<evidence type="ECO:0000256" key="1">
    <source>
        <dbReference type="ARBA" id="ARBA00005817"/>
    </source>
</evidence>
<keyword evidence="3" id="KW-0285">Flavoprotein</keyword>
<evidence type="ECO:0000256" key="4">
    <source>
        <dbReference type="ARBA" id="ARBA00022827"/>
    </source>
</evidence>
<keyword evidence="2" id="KW-0813">Transport</keyword>
<dbReference type="AlphaFoldDB" id="A0A3B1CRM9"/>
<dbReference type="SUPFAM" id="SSF52402">
    <property type="entry name" value="Adenine nucleotide alpha hydrolases-like"/>
    <property type="match status" value="1"/>
</dbReference>
<dbReference type="CDD" id="cd01715">
    <property type="entry name" value="ETF_alpha"/>
    <property type="match status" value="1"/>
</dbReference>
<evidence type="ECO:0000256" key="5">
    <source>
        <dbReference type="ARBA" id="ARBA00022982"/>
    </source>
</evidence>
<dbReference type="FunFam" id="3.40.50.1220:FF:000001">
    <property type="entry name" value="Electron transfer flavoprotein, alpha subunit"/>
    <property type="match status" value="1"/>
</dbReference>
<dbReference type="PANTHER" id="PTHR43153">
    <property type="entry name" value="ELECTRON TRANSFER FLAVOPROTEIN ALPHA"/>
    <property type="match status" value="1"/>
</dbReference>
<dbReference type="Pfam" id="PF00766">
    <property type="entry name" value="ETF_alpha"/>
    <property type="match status" value="1"/>
</dbReference>
<protein>
    <submittedName>
        <fullName evidence="7">Electron transfer flavoprotein, alpha subunit</fullName>
    </submittedName>
</protein>
<sequence length="330" mass="34792">MGQILVFSEQRDGKLKRVAFEALGAARQLASQTNATVAAIIVGNNIASEAETLSKKGADKIFVIDDPGFAYYSSEAYGTIIADIAKKEDTSLILMGATAMGKDLGPKVAAKLGGPFAGDCIKLECDAEGKISATRPMYGGKIISIVRSHTNKYQVATLRPNVFSSNEADENKETVLENIDTLPDLSTMKAVVKEILSSANTKIDLTEADIIVSGGRGLKAPEHFALIEALAETLGAAVGASRAAVDAGWKPHSYQVGLTGKTVSPSLYIACGISGAIQHQAGMSSSKYIVAINKDPNAPIFKIANYGIVGDLFEIVPLLTEAIKTIKNEE</sequence>
<comment type="similarity">
    <text evidence="1">Belongs to the ETF alpha-subunit/FixB family.</text>
</comment>
<keyword evidence="5" id="KW-0249">Electron transport</keyword>
<dbReference type="Pfam" id="PF01012">
    <property type="entry name" value="ETF"/>
    <property type="match status" value="1"/>
</dbReference>
<feature type="domain" description="Electron transfer flavoprotein alpha/beta-subunit N-terminal" evidence="6">
    <location>
        <begin position="4"/>
        <end position="194"/>
    </location>
</feature>
<accession>A0A3B1CRM9</accession>
<dbReference type="GO" id="GO:0009055">
    <property type="term" value="F:electron transfer activity"/>
    <property type="evidence" value="ECO:0007669"/>
    <property type="project" value="InterPro"/>
</dbReference>